<feature type="compositionally biased region" description="Polar residues" evidence="1">
    <location>
        <begin position="184"/>
        <end position="206"/>
    </location>
</feature>
<feature type="domain" description="GBF-interacting protein 1 N-terminal" evidence="2">
    <location>
        <begin position="32"/>
        <end position="90"/>
    </location>
</feature>
<feature type="region of interest" description="Disordered" evidence="1">
    <location>
        <begin position="370"/>
        <end position="412"/>
    </location>
</feature>
<dbReference type="Proteomes" id="UP001497512">
    <property type="component" value="Chromosome 3"/>
</dbReference>
<feature type="region of interest" description="Disordered" evidence="1">
    <location>
        <begin position="684"/>
        <end position="703"/>
    </location>
</feature>
<feature type="compositionally biased region" description="Polar residues" evidence="1">
    <location>
        <begin position="905"/>
        <end position="923"/>
    </location>
</feature>
<sequence>MRGEETEGVRGGRGGGMSAARLGGVAGVGLKIPPTAMEVVRSLKEIVENSDDEIYATLKECNMDLNETAQRLLNQAHFHEVKRRRDKKKEGGANKESADLRARPGSGGNPTRGGRGGAGRGYSVTRHSSLEYSSGRGKPFPARENGIHPSMLSSSGVSTPNSSSLPHSQLQHSLAAGTISLSTPAQTQMSTAGNSGNTLSESSIHTFSPPVLQGAWGSGHGTMADILRSSGTPPPIQPAPTQASPSPAASQPFAVCHEPPSEQSDHCSSTDPVLPPLLDSQTLGAQDAIKHYVGTGVNQRPVGDHLSSSVSVNAGPVVRLFPPQVATPAGVETDLEAQVTRTPSPPPPASLPLMQNLPAEETVAVEDGGFNESQSQQTGGIGSSGPGLGGSEFNGRSTYSSQQQPVGTQKVSGAGLEWNSKASAPDNGGLATDAKVPPTTIEEMGRIVDSLQSLNMQYQHPVVIPSHLQVTEADRTHLSFGSFSADFGTIFATSFGIETDKSQVMISENTLAVDAPVEQPIPSSIASPLSYAHQTEVTSVENLAASNDEVVSVSPSEEVTQPLELPKPDPVVQQGPHYPYPPPAASYAGFGLMPQLSGGQYGYETQDSQPPDFSRLPSLMQPYSDPASSYYTPAFQTVMDGDAQYYVPSSTTSKYNGSVGLMTGPNLQASQENGKVMMSASAPDGIPASQPGNSAQTAPSLPQQPLPIHAYAAQPPLGHFGNYLGYQYLPPNYPYMHTTYQHNYGPSNNAYAQTTAVSSYPSTAVSAYPAGGSAPLKYSVPQYKPSVATGNAPHSASAISYEGYTTTPSGYGSSSAGTASNHSGYDDIALSHYKDNSLYIPSQQPGEGSAIWIQSQQLPQDMGPTTGTSSYYNLVGQGQQSAYAHSQQPVHNHIHPGTAYGNAYHPSQSAATPNTHPMLQQPQALGGSGASNIQAGTYQQAQRSQQTWTNNY</sequence>
<feature type="region of interest" description="Disordered" evidence="1">
    <location>
        <begin position="184"/>
        <end position="274"/>
    </location>
</feature>
<feature type="compositionally biased region" description="Low complexity" evidence="1">
    <location>
        <begin position="239"/>
        <end position="254"/>
    </location>
</feature>
<dbReference type="EMBL" id="OZ019895">
    <property type="protein sequence ID" value="CAK9219841.1"/>
    <property type="molecule type" value="Genomic_DNA"/>
</dbReference>
<evidence type="ECO:0000313" key="3">
    <source>
        <dbReference type="EMBL" id="CAK9219841.1"/>
    </source>
</evidence>
<dbReference type="PANTHER" id="PTHR46775:SF1">
    <property type="entry name" value="FLOCCULATION PROTEIN (DUF1296)"/>
    <property type="match status" value="1"/>
</dbReference>
<protein>
    <recommendedName>
        <fullName evidence="2">GBF-interacting protein 1 N-terminal domain-containing protein</fullName>
    </recommendedName>
</protein>
<proteinExistence type="predicted"/>
<evidence type="ECO:0000256" key="1">
    <source>
        <dbReference type="SAM" id="MobiDB-lite"/>
    </source>
</evidence>
<dbReference type="PANTHER" id="PTHR46775">
    <property type="entry name" value="FLOCCULATION PROTEIN (DUF1296)"/>
    <property type="match status" value="1"/>
</dbReference>
<evidence type="ECO:0000259" key="2">
    <source>
        <dbReference type="Pfam" id="PF06972"/>
    </source>
</evidence>
<evidence type="ECO:0000313" key="4">
    <source>
        <dbReference type="Proteomes" id="UP001497512"/>
    </source>
</evidence>
<gene>
    <name evidence="3" type="ORF">CSSPTR1EN2_LOCUS14910</name>
</gene>
<accession>A0ABP0UF85</accession>
<feature type="compositionally biased region" description="Polar residues" evidence="1">
    <location>
        <begin position="394"/>
        <end position="411"/>
    </location>
</feature>
<feature type="compositionally biased region" description="Gly residues" evidence="1">
    <location>
        <begin position="379"/>
        <end position="392"/>
    </location>
</feature>
<dbReference type="InterPro" id="IPR009719">
    <property type="entry name" value="GIP1_N"/>
</dbReference>
<feature type="region of interest" description="Disordered" evidence="1">
    <location>
        <begin position="76"/>
        <end position="171"/>
    </location>
</feature>
<dbReference type="Pfam" id="PF06972">
    <property type="entry name" value="GIP1_N"/>
    <property type="match status" value="1"/>
</dbReference>
<feature type="compositionally biased region" description="Gly residues" evidence="1">
    <location>
        <begin position="105"/>
        <end position="120"/>
    </location>
</feature>
<organism evidence="3 4">
    <name type="scientific">Sphagnum troendelagicum</name>
    <dbReference type="NCBI Taxonomy" id="128251"/>
    <lineage>
        <taxon>Eukaryota</taxon>
        <taxon>Viridiplantae</taxon>
        <taxon>Streptophyta</taxon>
        <taxon>Embryophyta</taxon>
        <taxon>Bryophyta</taxon>
        <taxon>Sphagnophytina</taxon>
        <taxon>Sphagnopsida</taxon>
        <taxon>Sphagnales</taxon>
        <taxon>Sphagnaceae</taxon>
        <taxon>Sphagnum</taxon>
    </lineage>
</organism>
<dbReference type="SUPFAM" id="SSF46934">
    <property type="entry name" value="UBA-like"/>
    <property type="match status" value="1"/>
</dbReference>
<name>A0ABP0UF85_9BRYO</name>
<keyword evidence="4" id="KW-1185">Reference proteome</keyword>
<feature type="compositionally biased region" description="Basic and acidic residues" evidence="1">
    <location>
        <begin position="88"/>
        <end position="102"/>
    </location>
</feature>
<feature type="compositionally biased region" description="Polar residues" evidence="1">
    <location>
        <begin position="690"/>
        <end position="703"/>
    </location>
</feature>
<dbReference type="InterPro" id="IPR044277">
    <property type="entry name" value="GIP1"/>
</dbReference>
<dbReference type="InterPro" id="IPR009060">
    <property type="entry name" value="UBA-like_sf"/>
</dbReference>
<reference evidence="3" key="1">
    <citation type="submission" date="2024-02" db="EMBL/GenBank/DDBJ databases">
        <authorList>
            <consortium name="ELIXIR-Norway"/>
            <consortium name="Elixir Norway"/>
        </authorList>
    </citation>
    <scope>NUCLEOTIDE SEQUENCE</scope>
</reference>
<feature type="compositionally biased region" description="Low complexity" evidence="1">
    <location>
        <begin position="153"/>
        <end position="171"/>
    </location>
</feature>
<feature type="region of interest" description="Disordered" evidence="1">
    <location>
        <begin position="895"/>
        <end position="931"/>
    </location>
</feature>